<dbReference type="EMBL" id="CP002083">
    <property type="protein sequence ID" value="ADJ23823.1"/>
    <property type="molecule type" value="Genomic_DNA"/>
</dbReference>
<evidence type="ECO:0000256" key="1">
    <source>
        <dbReference type="SAM" id="SignalP"/>
    </source>
</evidence>
<dbReference type="Proteomes" id="UP000002033">
    <property type="component" value="Chromosome"/>
</dbReference>
<name>D8JPT9_HYPDA</name>
<sequence precursor="true">MKSISSFSKAYLIPLIPLLFLYALCAGTCFAANGLPQAGDKTAADDTRDVFARLEDYLKNNSIQFTTSYDAQNISLGSSRGTAHFYVERPNLLRIELSGDGFSYLMTSDGKVFTIYDEKKKKYAQRPATERPIEAVNLFTGLAAFQARVLQFLGVIGDVARGDSDLKVTKTGVDRIGGLSCVRYDMQYTSQADSDKWTAWLREDGVPLPCKTLIRSSDEGSQQTNGYNWEEAVPKSEKYTFTPPSGSTEVEINELALRPLQ</sequence>
<keyword evidence="3" id="KW-1185">Reference proteome</keyword>
<accession>D8JPT9</accession>
<dbReference type="Gene3D" id="2.50.20.10">
    <property type="entry name" value="Lipoprotein localisation LolA/LolB/LppX"/>
    <property type="match status" value="1"/>
</dbReference>
<evidence type="ECO:0000313" key="3">
    <source>
        <dbReference type="Proteomes" id="UP000002033"/>
    </source>
</evidence>
<reference evidence="3" key="1">
    <citation type="journal article" date="2011" name="J. Bacteriol.">
        <title>Genome sequences of eight morphologically diverse alphaproteobacteria.</title>
        <authorList>
            <consortium name="US DOE Joint Genome Institute"/>
            <person name="Brown P.J."/>
            <person name="Kysela D.T."/>
            <person name="Buechlein A."/>
            <person name="Hemmerich C."/>
            <person name="Brun Y.V."/>
        </authorList>
    </citation>
    <scope>NUCLEOTIDE SEQUENCE [LARGE SCALE GENOMIC DNA]</scope>
    <source>
        <strain evidence="3">ATCC 51888 / DSM 1869 / NCIB 11706 / TK 0415</strain>
    </source>
</reference>
<protein>
    <submittedName>
        <fullName evidence="2">Periplasmic protein-like protein</fullName>
    </submittedName>
</protein>
<keyword evidence="1" id="KW-0732">Signal</keyword>
<organism evidence="2 3">
    <name type="scientific">Hyphomicrobium denitrificans (strain ATCC 51888 / DSM 1869 / NCIMB 11706 / TK 0415)</name>
    <dbReference type="NCBI Taxonomy" id="582899"/>
    <lineage>
        <taxon>Bacteria</taxon>
        <taxon>Pseudomonadati</taxon>
        <taxon>Pseudomonadota</taxon>
        <taxon>Alphaproteobacteria</taxon>
        <taxon>Hyphomicrobiales</taxon>
        <taxon>Hyphomicrobiaceae</taxon>
        <taxon>Hyphomicrobium</taxon>
    </lineage>
</organism>
<dbReference type="eggNOG" id="COG3900">
    <property type="taxonomic scope" value="Bacteria"/>
</dbReference>
<dbReference type="RefSeq" id="WP_013215982.1">
    <property type="nucleotide sequence ID" value="NC_014313.1"/>
</dbReference>
<dbReference type="Pfam" id="PF09865">
    <property type="entry name" value="DUF2092"/>
    <property type="match status" value="1"/>
</dbReference>
<evidence type="ECO:0000313" key="2">
    <source>
        <dbReference type="EMBL" id="ADJ23823.1"/>
    </source>
</evidence>
<dbReference type="KEGG" id="hdn:Hden_2022"/>
<proteinExistence type="predicted"/>
<dbReference type="AlphaFoldDB" id="D8JPT9"/>
<dbReference type="OrthoDB" id="116979at2"/>
<dbReference type="InterPro" id="IPR019207">
    <property type="entry name" value="DUF2092"/>
</dbReference>
<gene>
    <name evidence="2" type="ordered locus">Hden_2022</name>
</gene>
<dbReference type="HOGENOM" id="CLU_1048770_0_0_5"/>
<feature type="signal peptide" evidence="1">
    <location>
        <begin position="1"/>
        <end position="31"/>
    </location>
</feature>
<feature type="chain" id="PRO_5003116086" evidence="1">
    <location>
        <begin position="32"/>
        <end position="261"/>
    </location>
</feature>